<evidence type="ECO:0000256" key="1">
    <source>
        <dbReference type="SAM" id="Coils"/>
    </source>
</evidence>
<evidence type="ECO:0000313" key="3">
    <source>
        <dbReference type="EMBL" id="KAK9836426.1"/>
    </source>
</evidence>
<gene>
    <name evidence="3" type="ORF">WJX74_000223</name>
</gene>
<sequence>MQQAAGFAQIQDAATRIRTASGARALSLASMHGSFISSEEQYLEKLQSLMQPASRQQSGIQVAGEGHDKARQAWEVVAEFGAAALGVGPRSAATHHGPRLADRSRRPWSLPTSSTWITSQLARNHIEHLPSKSPGKPCDLESMEERKEWLLRHEIPRLCSELAALQDTPILQADYEAKLARQRRRLDDTARLQELLTAQAKRLADARAGHAHDVMAGIRAREGMLEAASRPVPASAERIGDAAEMAAEHQNGRDLPESSAQTSPLKSDPPAAQPHPDNADPSPSERSAASTDPMAANADHSTNTNGPGEVALAATSQHADSTEVYAPLPKSVEELNSLADHAADICSMTEGLLEHDSLKGMQALLRKLQKLLLPDGVQLLELLEQEQVSLRPAESEEAMQQLDKANVKLANELQQLMQEKANMKAI</sequence>
<dbReference type="Proteomes" id="UP001438707">
    <property type="component" value="Unassembled WGS sequence"/>
</dbReference>
<reference evidence="3 4" key="1">
    <citation type="journal article" date="2024" name="Nat. Commun.">
        <title>Phylogenomics reveals the evolutionary origins of lichenization in chlorophyte algae.</title>
        <authorList>
            <person name="Puginier C."/>
            <person name="Libourel C."/>
            <person name="Otte J."/>
            <person name="Skaloud P."/>
            <person name="Haon M."/>
            <person name="Grisel S."/>
            <person name="Petersen M."/>
            <person name="Berrin J.G."/>
            <person name="Delaux P.M."/>
            <person name="Dal Grande F."/>
            <person name="Keller J."/>
        </authorList>
    </citation>
    <scope>NUCLEOTIDE SEQUENCE [LARGE SCALE GENOMIC DNA]</scope>
    <source>
        <strain evidence="3 4">SAG 2145</strain>
    </source>
</reference>
<proteinExistence type="predicted"/>
<feature type="coiled-coil region" evidence="1">
    <location>
        <begin position="395"/>
        <end position="426"/>
    </location>
</feature>
<protein>
    <submittedName>
        <fullName evidence="3">Uncharacterized protein</fullName>
    </submittedName>
</protein>
<organism evidence="3 4">
    <name type="scientific">Apatococcus lobatus</name>
    <dbReference type="NCBI Taxonomy" id="904363"/>
    <lineage>
        <taxon>Eukaryota</taxon>
        <taxon>Viridiplantae</taxon>
        <taxon>Chlorophyta</taxon>
        <taxon>core chlorophytes</taxon>
        <taxon>Trebouxiophyceae</taxon>
        <taxon>Chlorellales</taxon>
        <taxon>Chlorellaceae</taxon>
        <taxon>Apatococcus</taxon>
    </lineage>
</organism>
<name>A0AAW1RTD3_9CHLO</name>
<keyword evidence="1" id="KW-0175">Coiled coil</keyword>
<keyword evidence="4" id="KW-1185">Reference proteome</keyword>
<dbReference type="EMBL" id="JALJOS010000007">
    <property type="protein sequence ID" value="KAK9836426.1"/>
    <property type="molecule type" value="Genomic_DNA"/>
</dbReference>
<accession>A0AAW1RTD3</accession>
<evidence type="ECO:0000313" key="4">
    <source>
        <dbReference type="Proteomes" id="UP001438707"/>
    </source>
</evidence>
<dbReference type="AlphaFoldDB" id="A0AAW1RTD3"/>
<feature type="compositionally biased region" description="Basic and acidic residues" evidence="2">
    <location>
        <begin position="245"/>
        <end position="256"/>
    </location>
</feature>
<feature type="region of interest" description="Disordered" evidence="2">
    <location>
        <begin position="245"/>
        <end position="309"/>
    </location>
</feature>
<evidence type="ECO:0000256" key="2">
    <source>
        <dbReference type="SAM" id="MobiDB-lite"/>
    </source>
</evidence>
<comment type="caution">
    <text evidence="3">The sequence shown here is derived from an EMBL/GenBank/DDBJ whole genome shotgun (WGS) entry which is preliminary data.</text>
</comment>